<dbReference type="RefSeq" id="WP_281832949.1">
    <property type="nucleotide sequence ID" value="NZ_BSDY01000001.1"/>
</dbReference>
<evidence type="ECO:0000313" key="1">
    <source>
        <dbReference type="EMBL" id="GLI54865.1"/>
    </source>
</evidence>
<proteinExistence type="predicted"/>
<sequence length="180" mass="21170">MVDFDAVDKMIDIVESGEIPSGSTFNDFAIKFYLESKALPLSKYLRNKGKTKRLPKIMNTRKAGEVLWMTEKDEDTIKFLKRRGYKEIPKLDYTCVMLLRKTDLLSNWTKILSYFEGKGTIEEINNSTRTILLPDEKEKLETFVIKELNVNQKEYDWLINKYSQIIDNKEVGRAIRKLMR</sequence>
<dbReference type="AlphaFoldDB" id="A0A9W6GIN2"/>
<keyword evidence="2" id="KW-1185">Reference proteome</keyword>
<gene>
    <name evidence="1" type="ORF">PM10SUCC1_03800</name>
</gene>
<accession>A0A9W6GIN2</accession>
<evidence type="ECO:0000313" key="2">
    <source>
        <dbReference type="Proteomes" id="UP001144471"/>
    </source>
</evidence>
<protein>
    <submittedName>
        <fullName evidence="1">Uncharacterized protein</fullName>
    </submittedName>
</protein>
<name>A0A9W6GIN2_9FUSO</name>
<dbReference type="EMBL" id="BSDY01000001">
    <property type="protein sequence ID" value="GLI54865.1"/>
    <property type="molecule type" value="Genomic_DNA"/>
</dbReference>
<comment type="caution">
    <text evidence="1">The sequence shown here is derived from an EMBL/GenBank/DDBJ whole genome shotgun (WGS) entry which is preliminary data.</text>
</comment>
<dbReference type="Proteomes" id="UP001144471">
    <property type="component" value="Unassembled WGS sequence"/>
</dbReference>
<organism evidence="1 2">
    <name type="scientific">Propionigenium maris DSM 9537</name>
    <dbReference type="NCBI Taxonomy" id="1123000"/>
    <lineage>
        <taxon>Bacteria</taxon>
        <taxon>Fusobacteriati</taxon>
        <taxon>Fusobacteriota</taxon>
        <taxon>Fusobacteriia</taxon>
        <taxon>Fusobacteriales</taxon>
        <taxon>Fusobacteriaceae</taxon>
        <taxon>Propionigenium</taxon>
    </lineage>
</organism>
<reference evidence="1" key="1">
    <citation type="submission" date="2022-12" db="EMBL/GenBank/DDBJ databases">
        <title>Reference genome sequencing for broad-spectrum identification of bacterial and archaeal isolates by mass spectrometry.</title>
        <authorList>
            <person name="Sekiguchi Y."/>
            <person name="Tourlousse D.M."/>
        </authorList>
    </citation>
    <scope>NUCLEOTIDE SEQUENCE</scope>
    <source>
        <strain evidence="1">10succ1</strain>
    </source>
</reference>